<evidence type="ECO:0000256" key="1">
    <source>
        <dbReference type="SAM" id="MobiDB-lite"/>
    </source>
</evidence>
<gene>
    <name evidence="2" type="ORF">Ljor_1602</name>
</gene>
<dbReference type="Pfam" id="PF09954">
    <property type="entry name" value="DUF2188"/>
    <property type="match status" value="1"/>
</dbReference>
<proteinExistence type="predicted"/>
<dbReference type="PATRIC" id="fig|456.5.peg.1711"/>
<organism evidence="2 3">
    <name type="scientific">Legionella jordanis</name>
    <dbReference type="NCBI Taxonomy" id="456"/>
    <lineage>
        <taxon>Bacteria</taxon>
        <taxon>Pseudomonadati</taxon>
        <taxon>Pseudomonadota</taxon>
        <taxon>Gammaproteobacteria</taxon>
        <taxon>Legionellales</taxon>
        <taxon>Legionellaceae</taxon>
        <taxon>Legionella</taxon>
    </lineage>
</organism>
<dbReference type="EMBL" id="LNYJ01000011">
    <property type="protein sequence ID" value="KTD17296.1"/>
    <property type="molecule type" value="Genomic_DNA"/>
</dbReference>
<sequence length="89" mass="9968">MGICMDANDYHVLPNNQDGGWDIKRERAPLAIRHFHRQREAVAAARKMSQIAGTDLFIHGKDGKIHLHDGDSFSKKESTSTADSSSKEY</sequence>
<dbReference type="Proteomes" id="UP000055035">
    <property type="component" value="Unassembled WGS sequence"/>
</dbReference>
<protein>
    <recommendedName>
        <fullName evidence="4">DUF2188 domain-containing protein</fullName>
    </recommendedName>
</protein>
<evidence type="ECO:0008006" key="4">
    <source>
        <dbReference type="Google" id="ProtNLM"/>
    </source>
</evidence>
<name>A0A0W0VB21_9GAMM</name>
<evidence type="ECO:0000313" key="3">
    <source>
        <dbReference type="Proteomes" id="UP000055035"/>
    </source>
</evidence>
<keyword evidence="3" id="KW-1185">Reference proteome</keyword>
<feature type="region of interest" description="Disordered" evidence="1">
    <location>
        <begin position="66"/>
        <end position="89"/>
    </location>
</feature>
<comment type="caution">
    <text evidence="2">The sequence shown here is derived from an EMBL/GenBank/DDBJ whole genome shotgun (WGS) entry which is preliminary data.</text>
</comment>
<feature type="compositionally biased region" description="Polar residues" evidence="1">
    <location>
        <begin position="79"/>
        <end position="89"/>
    </location>
</feature>
<reference evidence="2 3" key="1">
    <citation type="submission" date="2015-11" db="EMBL/GenBank/DDBJ databases">
        <title>Genomic analysis of 38 Legionella species identifies large and diverse effector repertoires.</title>
        <authorList>
            <person name="Burstein D."/>
            <person name="Amaro F."/>
            <person name="Zusman T."/>
            <person name="Lifshitz Z."/>
            <person name="Cohen O."/>
            <person name="Gilbert J.A."/>
            <person name="Pupko T."/>
            <person name="Shuman H.A."/>
            <person name="Segal G."/>
        </authorList>
    </citation>
    <scope>NUCLEOTIDE SEQUENCE [LARGE SCALE GENOMIC DNA]</scope>
    <source>
        <strain evidence="2 3">BL-540</strain>
    </source>
</reference>
<dbReference type="InterPro" id="IPR018691">
    <property type="entry name" value="DUF2188"/>
</dbReference>
<accession>A0A0W0VB21</accession>
<dbReference type="AlphaFoldDB" id="A0A0W0VB21"/>
<evidence type="ECO:0000313" key="2">
    <source>
        <dbReference type="EMBL" id="KTD17296.1"/>
    </source>
</evidence>
<feature type="compositionally biased region" description="Basic and acidic residues" evidence="1">
    <location>
        <begin position="66"/>
        <end position="78"/>
    </location>
</feature>